<dbReference type="PANTHER" id="PTHR12110">
    <property type="entry name" value="HYDROXYPYRUVATE ISOMERASE"/>
    <property type="match status" value="1"/>
</dbReference>
<dbReference type="InterPro" id="IPR036237">
    <property type="entry name" value="Xyl_isomerase-like_sf"/>
</dbReference>
<name>A0AA50DFF0_9GAMM</name>
<reference evidence="2 3" key="1">
    <citation type="submission" date="2023-07" db="EMBL/GenBank/DDBJ databases">
        <title>Pathogenic bacteria of pear tree diseases.</title>
        <authorList>
            <person name="Zhang Z."/>
            <person name="He L."/>
            <person name="Huang R."/>
        </authorList>
    </citation>
    <scope>NUCLEOTIDE SEQUENCE [LARGE SCALE GENOMIC DNA]</scope>
    <source>
        <strain evidence="2 3">DE2</strain>
    </source>
</reference>
<keyword evidence="3" id="KW-1185">Reference proteome</keyword>
<sequence>MARFINNPLFINTVLLGGTPQEKVMAAAQAGFDQVELWRQDLEAHAGDAKNLAGLLDTQQTGLTDYQVLLDFTGAPDKRRDAKRQEALQMLETAVLLGATTLLTPASTDAECIAGREEEDLRWLSREAGKRGVRIAFEAMAWSTHINTLPAAWKLVQKIDEPNLGLVVDAFHIFVRNRTVADLAGIPAEKIFLVQLSDLATLPSQDRLVDIARHQRLLPGQGNFPLYTLLNALHAQGYQGPLGLEVFNDRYHQQPPTEVAAEAFHALKRQCAATS</sequence>
<protein>
    <submittedName>
        <fullName evidence="2">Sugar phosphate isomerase/epimerase family protein</fullName>
    </submittedName>
</protein>
<organism evidence="2 3">
    <name type="scientific">Erwinia pyri</name>
    <dbReference type="NCBI Taxonomy" id="3062598"/>
    <lineage>
        <taxon>Bacteria</taxon>
        <taxon>Pseudomonadati</taxon>
        <taxon>Pseudomonadota</taxon>
        <taxon>Gammaproteobacteria</taxon>
        <taxon>Enterobacterales</taxon>
        <taxon>Erwiniaceae</taxon>
        <taxon>Erwinia</taxon>
    </lineage>
</organism>
<dbReference type="KEGG" id="epi:Q3V30_11750"/>
<accession>A0AA50DFF0</accession>
<keyword evidence="2" id="KW-0413">Isomerase</keyword>
<dbReference type="Proteomes" id="UP001228139">
    <property type="component" value="Chromosome"/>
</dbReference>
<dbReference type="Gene3D" id="3.20.20.150">
    <property type="entry name" value="Divalent-metal-dependent TIM barrel enzymes"/>
    <property type="match status" value="1"/>
</dbReference>
<dbReference type="InterPro" id="IPR013022">
    <property type="entry name" value="Xyl_isomerase-like_TIM-brl"/>
</dbReference>
<evidence type="ECO:0000313" key="3">
    <source>
        <dbReference type="Proteomes" id="UP001228139"/>
    </source>
</evidence>
<gene>
    <name evidence="2" type="ORF">Q3V30_11750</name>
</gene>
<dbReference type="SUPFAM" id="SSF51658">
    <property type="entry name" value="Xylose isomerase-like"/>
    <property type="match status" value="1"/>
</dbReference>
<dbReference type="EMBL" id="CP132353">
    <property type="protein sequence ID" value="WLS77164.1"/>
    <property type="molecule type" value="Genomic_DNA"/>
</dbReference>
<dbReference type="PANTHER" id="PTHR12110:SF21">
    <property type="entry name" value="XYLOSE ISOMERASE-LIKE TIM BARREL DOMAIN-CONTAINING PROTEIN"/>
    <property type="match status" value="1"/>
</dbReference>
<dbReference type="InterPro" id="IPR050312">
    <property type="entry name" value="IolE/XylAMocC-like"/>
</dbReference>
<feature type="domain" description="Xylose isomerase-like TIM barrel" evidence="1">
    <location>
        <begin position="26"/>
        <end position="269"/>
    </location>
</feature>
<dbReference type="AlphaFoldDB" id="A0AA50DFF0"/>
<evidence type="ECO:0000313" key="2">
    <source>
        <dbReference type="EMBL" id="WLS77164.1"/>
    </source>
</evidence>
<proteinExistence type="predicted"/>
<dbReference type="RefSeq" id="WP_306205833.1">
    <property type="nucleotide sequence ID" value="NZ_CP132353.1"/>
</dbReference>
<dbReference type="GO" id="GO:0016853">
    <property type="term" value="F:isomerase activity"/>
    <property type="evidence" value="ECO:0007669"/>
    <property type="project" value="UniProtKB-KW"/>
</dbReference>
<dbReference type="Pfam" id="PF01261">
    <property type="entry name" value="AP_endonuc_2"/>
    <property type="match status" value="1"/>
</dbReference>
<evidence type="ECO:0000259" key="1">
    <source>
        <dbReference type="Pfam" id="PF01261"/>
    </source>
</evidence>